<reference evidence="2" key="2">
    <citation type="submission" date="2023-02" db="EMBL/GenBank/DDBJ databases">
        <authorList>
            <consortium name="DOE Joint Genome Institute"/>
            <person name="Mondo S.J."/>
            <person name="Chang Y."/>
            <person name="Wang Y."/>
            <person name="Ahrendt S."/>
            <person name="Andreopoulos W."/>
            <person name="Barry K."/>
            <person name="Beard J."/>
            <person name="Benny G.L."/>
            <person name="Blankenship S."/>
            <person name="Bonito G."/>
            <person name="Cuomo C."/>
            <person name="Desiro A."/>
            <person name="Gervers K.A."/>
            <person name="Hundley H."/>
            <person name="Kuo A."/>
            <person name="LaButti K."/>
            <person name="Lang B.F."/>
            <person name="Lipzen A."/>
            <person name="O'Donnell K."/>
            <person name="Pangilinan J."/>
            <person name="Reynolds N."/>
            <person name="Sandor L."/>
            <person name="Smith M.W."/>
            <person name="Tsang A."/>
            <person name="Grigoriev I.V."/>
            <person name="Stajich J.E."/>
            <person name="Spatafora J.W."/>
        </authorList>
    </citation>
    <scope>NUCLEOTIDE SEQUENCE</scope>
    <source>
        <strain evidence="2">RSA 2281</strain>
    </source>
</reference>
<dbReference type="AlphaFoldDB" id="A0AAD5K4M3"/>
<proteinExistence type="predicted"/>
<dbReference type="PROSITE" id="PS51257">
    <property type="entry name" value="PROKAR_LIPOPROTEIN"/>
    <property type="match status" value="1"/>
</dbReference>
<dbReference type="Proteomes" id="UP001209540">
    <property type="component" value="Unassembled WGS sequence"/>
</dbReference>
<comment type="caution">
    <text evidence="2">The sequence shown here is derived from an EMBL/GenBank/DDBJ whole genome shotgun (WGS) entry which is preliminary data.</text>
</comment>
<feature type="signal peptide" evidence="1">
    <location>
        <begin position="1"/>
        <end position="19"/>
    </location>
</feature>
<feature type="chain" id="PRO_5041905610" evidence="1">
    <location>
        <begin position="20"/>
        <end position="85"/>
    </location>
</feature>
<accession>A0AAD5K4M3</accession>
<evidence type="ECO:0000313" key="3">
    <source>
        <dbReference type="Proteomes" id="UP001209540"/>
    </source>
</evidence>
<evidence type="ECO:0000256" key="1">
    <source>
        <dbReference type="SAM" id="SignalP"/>
    </source>
</evidence>
<reference evidence="2" key="1">
    <citation type="journal article" date="2022" name="IScience">
        <title>Evolution of zygomycete secretomes and the origins of terrestrial fungal ecologies.</title>
        <authorList>
            <person name="Chang Y."/>
            <person name="Wang Y."/>
            <person name="Mondo S."/>
            <person name="Ahrendt S."/>
            <person name="Andreopoulos W."/>
            <person name="Barry K."/>
            <person name="Beard J."/>
            <person name="Benny G.L."/>
            <person name="Blankenship S."/>
            <person name="Bonito G."/>
            <person name="Cuomo C."/>
            <person name="Desiro A."/>
            <person name="Gervers K.A."/>
            <person name="Hundley H."/>
            <person name="Kuo A."/>
            <person name="LaButti K."/>
            <person name="Lang B.F."/>
            <person name="Lipzen A."/>
            <person name="O'Donnell K."/>
            <person name="Pangilinan J."/>
            <person name="Reynolds N."/>
            <person name="Sandor L."/>
            <person name="Smith M.E."/>
            <person name="Tsang A."/>
            <person name="Grigoriev I.V."/>
            <person name="Stajich J.E."/>
            <person name="Spatafora J.W."/>
        </authorList>
    </citation>
    <scope>NUCLEOTIDE SEQUENCE</scope>
    <source>
        <strain evidence="2">RSA 2281</strain>
    </source>
</reference>
<evidence type="ECO:0000313" key="2">
    <source>
        <dbReference type="EMBL" id="KAI9269093.1"/>
    </source>
</evidence>
<dbReference type="EMBL" id="JAIXMP010000008">
    <property type="protein sequence ID" value="KAI9269093.1"/>
    <property type="molecule type" value="Genomic_DNA"/>
</dbReference>
<keyword evidence="3" id="KW-1185">Reference proteome</keyword>
<gene>
    <name evidence="2" type="ORF">BDA99DRAFT_342646</name>
</gene>
<name>A0AAD5K4M3_9FUNG</name>
<keyword evidence="1" id="KW-0732">Signal</keyword>
<sequence length="85" mass="9050">MKFAQVFALFAVLAVTASACGDKNKHHHGDPHDSEVQVQEANNNGATFKDNSGQVLGLNDALHDGINIGSSKSSDVHVTQNQDLH</sequence>
<protein>
    <submittedName>
        <fullName evidence="2">Uncharacterized protein</fullName>
    </submittedName>
</protein>
<organism evidence="2 3">
    <name type="scientific">Phascolomyces articulosus</name>
    <dbReference type="NCBI Taxonomy" id="60185"/>
    <lineage>
        <taxon>Eukaryota</taxon>
        <taxon>Fungi</taxon>
        <taxon>Fungi incertae sedis</taxon>
        <taxon>Mucoromycota</taxon>
        <taxon>Mucoromycotina</taxon>
        <taxon>Mucoromycetes</taxon>
        <taxon>Mucorales</taxon>
        <taxon>Lichtheimiaceae</taxon>
        <taxon>Phascolomyces</taxon>
    </lineage>
</organism>